<evidence type="ECO:0000256" key="2">
    <source>
        <dbReference type="ARBA" id="ARBA00023136"/>
    </source>
</evidence>
<keyword evidence="4" id="KW-0449">Lipoprotein</keyword>
<sequence>MKSWCKNLLAASLSVALLSACSSNDDEVKINPLPEIQETVSPNINWETSVGDGVGAYYSRLRPAINYGKIYAGSRDGEVIAYDQKSHEQLWEQDLNQVINDAGIEKDFLLASGLTVSRHKVFAGGESGVLVALDEATGKPLWHVQTGGELISTPTVGDDLVVVTTGNGSIEAFDVDTGKQKWVLDNPLPPLTLRGTGAANYEGGGFFVGTADGKVQVIVQQNGQIAWETPIYKPQGGNEFSRLADVDMKPLLSGGKIYAVSYNGNLVSMDARSGRISWSRKYSSFHELAESGLSLFMVDSDSRIYSIDKRNGLELWSNSELLNRSLTSPAVIDKYIVVGDYEGYLHFIDRTSGVIEGRVRVDSDGLYVQPVVVDGKIYVQGRSGTLAEVTLP</sequence>
<dbReference type="SMART" id="SM00564">
    <property type="entry name" value="PQQ"/>
    <property type="match status" value="7"/>
</dbReference>
<feature type="domain" description="Pyrrolo-quinoline quinone repeat" evidence="6">
    <location>
        <begin position="75"/>
        <end position="318"/>
    </location>
</feature>
<dbReference type="NCBIfam" id="TIGR03300">
    <property type="entry name" value="assembly_YfgL"/>
    <property type="match status" value="1"/>
</dbReference>
<dbReference type="PROSITE" id="PS51257">
    <property type="entry name" value="PROKAR_LIPOPROTEIN"/>
    <property type="match status" value="1"/>
</dbReference>
<dbReference type="GO" id="GO:0051205">
    <property type="term" value="P:protein insertion into membrane"/>
    <property type="evidence" value="ECO:0007669"/>
    <property type="project" value="UniProtKB-UniRule"/>
</dbReference>
<dbReference type="Pfam" id="PF13360">
    <property type="entry name" value="PQQ_2"/>
    <property type="match status" value="1"/>
</dbReference>
<accession>A0A3L8PZH2</accession>
<dbReference type="NCBIfam" id="NF008351">
    <property type="entry name" value="PRK11138.1"/>
    <property type="match status" value="1"/>
</dbReference>
<dbReference type="InterPro" id="IPR011047">
    <property type="entry name" value="Quinoprotein_ADH-like_sf"/>
</dbReference>
<dbReference type="InterPro" id="IPR017687">
    <property type="entry name" value="BamB"/>
</dbReference>
<keyword evidence="2 4" id="KW-0472">Membrane</keyword>
<comment type="function">
    <text evidence="4">Part of the outer membrane protein assembly complex, which is involved in assembly and insertion of beta-barrel proteins into the outer membrane.</text>
</comment>
<keyword evidence="3 4" id="KW-0998">Cell outer membrane</keyword>
<dbReference type="AlphaFoldDB" id="A0A3L8PZH2"/>
<comment type="caution">
    <text evidence="7">The sequence shown here is derived from an EMBL/GenBank/DDBJ whole genome shotgun (WGS) entry which is preliminary data.</text>
</comment>
<dbReference type="EMBL" id="QZEI01000024">
    <property type="protein sequence ID" value="RLV59928.1"/>
    <property type="molecule type" value="Genomic_DNA"/>
</dbReference>
<comment type="subcellular location">
    <subcellularLocation>
        <location evidence="4">Cell outer membrane</location>
        <topology evidence="4">Lipid-anchor</topology>
    </subcellularLocation>
</comment>
<protein>
    <recommendedName>
        <fullName evidence="4">Outer membrane protein assembly factor BamB</fullName>
    </recommendedName>
</protein>
<dbReference type="Gene3D" id="2.130.10.10">
    <property type="entry name" value="YVTN repeat-like/Quinoprotein amine dehydrogenase"/>
    <property type="match status" value="1"/>
</dbReference>
<keyword evidence="4" id="KW-0564">Palmitate</keyword>
<dbReference type="SUPFAM" id="SSF50998">
    <property type="entry name" value="Quinoprotein alcohol dehydrogenase-like"/>
    <property type="match status" value="1"/>
</dbReference>
<evidence type="ECO:0000256" key="1">
    <source>
        <dbReference type="ARBA" id="ARBA00022729"/>
    </source>
</evidence>
<gene>
    <name evidence="4 7" type="primary">bamB</name>
    <name evidence="7" type="ORF">D5018_09610</name>
</gene>
<dbReference type="InterPro" id="IPR015943">
    <property type="entry name" value="WD40/YVTN_repeat-like_dom_sf"/>
</dbReference>
<evidence type="ECO:0000313" key="8">
    <source>
        <dbReference type="Proteomes" id="UP000281474"/>
    </source>
</evidence>
<dbReference type="GO" id="GO:0009279">
    <property type="term" value="C:cell outer membrane"/>
    <property type="evidence" value="ECO:0007669"/>
    <property type="project" value="UniProtKB-SubCell"/>
</dbReference>
<dbReference type="PANTHER" id="PTHR34512:SF30">
    <property type="entry name" value="OUTER MEMBRANE PROTEIN ASSEMBLY FACTOR BAMB"/>
    <property type="match status" value="1"/>
</dbReference>
<proteinExistence type="inferred from homology"/>
<evidence type="ECO:0000256" key="5">
    <source>
        <dbReference type="SAM" id="SignalP"/>
    </source>
</evidence>
<dbReference type="InterPro" id="IPR018391">
    <property type="entry name" value="PQQ_b-propeller_rpt"/>
</dbReference>
<evidence type="ECO:0000256" key="4">
    <source>
        <dbReference type="HAMAP-Rule" id="MF_00923"/>
    </source>
</evidence>
<dbReference type="RefSeq" id="WP_121838789.1">
    <property type="nucleotide sequence ID" value="NZ_ML014773.1"/>
</dbReference>
<organism evidence="7 8">
    <name type="scientific">Parashewanella curva</name>
    <dbReference type="NCBI Taxonomy" id="2338552"/>
    <lineage>
        <taxon>Bacteria</taxon>
        <taxon>Pseudomonadati</taxon>
        <taxon>Pseudomonadota</taxon>
        <taxon>Gammaproteobacteria</taxon>
        <taxon>Alteromonadales</taxon>
        <taxon>Shewanellaceae</taxon>
        <taxon>Parashewanella</taxon>
    </lineage>
</organism>
<feature type="chain" id="PRO_5018341808" description="Outer membrane protein assembly factor BamB" evidence="5">
    <location>
        <begin position="26"/>
        <end position="392"/>
    </location>
</feature>
<reference evidence="7 8" key="1">
    <citation type="submission" date="2018-09" db="EMBL/GenBank/DDBJ databases">
        <title>Phylogeny of the Shewanellaceae, and recommendation for two new genera, Pseudoshewanella and Parashewanella.</title>
        <authorList>
            <person name="Wang G."/>
        </authorList>
    </citation>
    <scope>NUCLEOTIDE SEQUENCE [LARGE SCALE GENOMIC DNA]</scope>
    <source>
        <strain evidence="7 8">C51</strain>
    </source>
</reference>
<dbReference type="OrthoDB" id="5173551at2"/>
<dbReference type="InterPro" id="IPR002372">
    <property type="entry name" value="PQQ_rpt_dom"/>
</dbReference>
<dbReference type="PANTHER" id="PTHR34512">
    <property type="entry name" value="CELL SURFACE PROTEIN"/>
    <property type="match status" value="1"/>
</dbReference>
<name>A0A3L8PZH2_9GAMM</name>
<dbReference type="GO" id="GO:0043165">
    <property type="term" value="P:Gram-negative-bacterium-type cell outer membrane assembly"/>
    <property type="evidence" value="ECO:0007669"/>
    <property type="project" value="UniProtKB-UniRule"/>
</dbReference>
<evidence type="ECO:0000256" key="3">
    <source>
        <dbReference type="ARBA" id="ARBA00023237"/>
    </source>
</evidence>
<feature type="signal peptide" evidence="5">
    <location>
        <begin position="1"/>
        <end position="25"/>
    </location>
</feature>
<evidence type="ECO:0000313" key="7">
    <source>
        <dbReference type="EMBL" id="RLV59928.1"/>
    </source>
</evidence>
<keyword evidence="8" id="KW-1185">Reference proteome</keyword>
<dbReference type="HAMAP" id="MF_00923">
    <property type="entry name" value="OM_assembly_BamB"/>
    <property type="match status" value="1"/>
</dbReference>
<keyword evidence="1 4" id="KW-0732">Signal</keyword>
<comment type="subunit">
    <text evidence="4">Part of the Bam complex.</text>
</comment>
<comment type="similarity">
    <text evidence="4">Belongs to the BamB family.</text>
</comment>
<dbReference type="Proteomes" id="UP000281474">
    <property type="component" value="Unassembled WGS sequence"/>
</dbReference>
<evidence type="ECO:0000259" key="6">
    <source>
        <dbReference type="Pfam" id="PF13360"/>
    </source>
</evidence>